<accession>A0A066VBE1</accession>
<comment type="caution">
    <text evidence="6">The sequence shown here is derived from an EMBL/GenBank/DDBJ whole genome shotgun (WGS) entry which is preliminary data.</text>
</comment>
<keyword evidence="2" id="KW-0963">Cytoplasm</keyword>
<dbReference type="CDD" id="cd05791">
    <property type="entry name" value="S1_CSL4"/>
    <property type="match status" value="1"/>
</dbReference>
<evidence type="ECO:0000256" key="2">
    <source>
        <dbReference type="ARBA" id="ARBA00022490"/>
    </source>
</evidence>
<dbReference type="InterPro" id="IPR012340">
    <property type="entry name" value="NA-bd_OB-fold"/>
</dbReference>
<gene>
    <name evidence="6" type="ORF">K437DRAFT_276889</name>
</gene>
<dbReference type="GO" id="GO:0000176">
    <property type="term" value="C:nuclear exosome (RNase complex)"/>
    <property type="evidence" value="ECO:0007669"/>
    <property type="project" value="TreeGrafter"/>
</dbReference>
<dbReference type="GO" id="GO:0006396">
    <property type="term" value="P:RNA processing"/>
    <property type="evidence" value="ECO:0007669"/>
    <property type="project" value="InterPro"/>
</dbReference>
<protein>
    <recommendedName>
        <fullName evidence="5">Exosome complex component CSL4 C-terminal domain-containing protein</fullName>
    </recommendedName>
</protein>
<dbReference type="InterPro" id="IPR019495">
    <property type="entry name" value="EXOSC1_C"/>
</dbReference>
<dbReference type="HOGENOM" id="CLU_067135_0_0_1"/>
<keyword evidence="3" id="KW-0271">Exosome</keyword>
<evidence type="ECO:0000256" key="1">
    <source>
        <dbReference type="ARBA" id="ARBA00004604"/>
    </source>
</evidence>
<comment type="subcellular location">
    <subcellularLocation>
        <location evidence="1">Nucleus</location>
        <location evidence="1">Nucleolus</location>
    </subcellularLocation>
</comment>
<organism evidence="6 7">
    <name type="scientific">Tilletiaria anomala (strain ATCC 24038 / CBS 436.72 / UBC 951)</name>
    <dbReference type="NCBI Taxonomy" id="1037660"/>
    <lineage>
        <taxon>Eukaryota</taxon>
        <taxon>Fungi</taxon>
        <taxon>Dikarya</taxon>
        <taxon>Basidiomycota</taxon>
        <taxon>Ustilaginomycotina</taxon>
        <taxon>Exobasidiomycetes</taxon>
        <taxon>Georgefischeriales</taxon>
        <taxon>Tilletiariaceae</taxon>
        <taxon>Tilletiaria</taxon>
    </lineage>
</organism>
<dbReference type="OrthoDB" id="440760at2759"/>
<feature type="domain" description="Exosome complex component CSL4 C-terminal" evidence="5">
    <location>
        <begin position="103"/>
        <end position="209"/>
    </location>
</feature>
<sequence>MVEREPMVALPGQPLAGPSTTSESTLPSAGSGSGTYRRGPFVLSSLVGRVSCDTASEGSKAPIAANCRLGLGGSMKGKGPANTANIDSPLTISIKGSTARFTVPETDSVVLARITRVSPREARCAILVVNGVPCGLNVSSISSSSGRGSKSKSNSNLLLSISASDDGNPDNLFQGVIRSQDVRATNKDSVRMNESFRPGDIVRAIVISLGDARSYYLSTASNELGVVYAIAASSTAPDYILIDDDLPSSSHFALGEAANASAPRAGAAERKPVEIMSRPSAVPLQPLNWAEMRDPTTGAIEKRKVAKPLVV</sequence>
<dbReference type="InterPro" id="IPR039771">
    <property type="entry name" value="Csl4"/>
</dbReference>
<proteinExistence type="predicted"/>
<evidence type="ECO:0000256" key="3">
    <source>
        <dbReference type="ARBA" id="ARBA00022835"/>
    </source>
</evidence>
<evidence type="ECO:0000259" key="5">
    <source>
        <dbReference type="Pfam" id="PF10447"/>
    </source>
</evidence>
<dbReference type="GO" id="GO:0005730">
    <property type="term" value="C:nucleolus"/>
    <property type="evidence" value="ECO:0007669"/>
    <property type="project" value="UniProtKB-SubCell"/>
</dbReference>
<reference evidence="6 7" key="1">
    <citation type="submission" date="2014-05" db="EMBL/GenBank/DDBJ databases">
        <title>Draft genome sequence of a rare smut relative, Tilletiaria anomala UBC 951.</title>
        <authorList>
            <consortium name="DOE Joint Genome Institute"/>
            <person name="Toome M."/>
            <person name="Kuo A."/>
            <person name="Henrissat B."/>
            <person name="Lipzen A."/>
            <person name="Tritt A."/>
            <person name="Yoshinaga Y."/>
            <person name="Zane M."/>
            <person name="Barry K."/>
            <person name="Grigoriev I.V."/>
            <person name="Spatafora J.W."/>
            <person name="Aimea M.C."/>
        </authorList>
    </citation>
    <scope>NUCLEOTIDE SEQUENCE [LARGE SCALE GENOMIC DNA]</scope>
    <source>
        <strain evidence="6 7">UBC 951</strain>
    </source>
</reference>
<dbReference type="EMBL" id="JMSN01000183">
    <property type="protein sequence ID" value="KDN36084.1"/>
    <property type="molecule type" value="Genomic_DNA"/>
</dbReference>
<evidence type="ECO:0000313" key="7">
    <source>
        <dbReference type="Proteomes" id="UP000027361"/>
    </source>
</evidence>
<dbReference type="PANTHER" id="PTHR12686:SF8">
    <property type="entry name" value="EXOSOME COMPLEX COMPONENT CSL4"/>
    <property type="match status" value="1"/>
</dbReference>
<evidence type="ECO:0000256" key="4">
    <source>
        <dbReference type="SAM" id="MobiDB-lite"/>
    </source>
</evidence>
<dbReference type="SUPFAM" id="SSF50249">
    <property type="entry name" value="Nucleic acid-binding proteins"/>
    <property type="match status" value="1"/>
</dbReference>
<dbReference type="GO" id="GO:0005737">
    <property type="term" value="C:cytoplasm"/>
    <property type="evidence" value="ECO:0007669"/>
    <property type="project" value="TreeGrafter"/>
</dbReference>
<dbReference type="GeneID" id="25266775"/>
<keyword evidence="7" id="KW-1185">Reference proteome</keyword>
<dbReference type="GO" id="GO:0003723">
    <property type="term" value="F:RNA binding"/>
    <property type="evidence" value="ECO:0007669"/>
    <property type="project" value="InterPro"/>
</dbReference>
<dbReference type="Proteomes" id="UP000027361">
    <property type="component" value="Unassembled WGS sequence"/>
</dbReference>
<dbReference type="InParanoid" id="A0A066VBE1"/>
<dbReference type="PANTHER" id="PTHR12686">
    <property type="entry name" value="3'-5' EXORIBONUCLEASE CSL4-RELATED"/>
    <property type="match status" value="1"/>
</dbReference>
<dbReference type="Gene3D" id="2.40.50.140">
    <property type="entry name" value="Nucleic acid-binding proteins"/>
    <property type="match status" value="1"/>
</dbReference>
<dbReference type="RefSeq" id="XP_013239933.1">
    <property type="nucleotide sequence ID" value="XM_013384479.1"/>
</dbReference>
<dbReference type="STRING" id="1037660.A0A066VBE1"/>
<name>A0A066VBE1_TILAU</name>
<feature type="compositionally biased region" description="Polar residues" evidence="4">
    <location>
        <begin position="18"/>
        <end position="30"/>
    </location>
</feature>
<dbReference type="AlphaFoldDB" id="A0A066VBE1"/>
<dbReference type="Pfam" id="PF10447">
    <property type="entry name" value="EXOSC1"/>
    <property type="match status" value="1"/>
</dbReference>
<feature type="region of interest" description="Disordered" evidence="4">
    <location>
        <begin position="1"/>
        <end position="33"/>
    </location>
</feature>
<evidence type="ECO:0000313" key="6">
    <source>
        <dbReference type="EMBL" id="KDN36084.1"/>
    </source>
</evidence>